<evidence type="ECO:0000256" key="1">
    <source>
        <dbReference type="SAM" id="MobiDB-lite"/>
    </source>
</evidence>
<dbReference type="AlphaFoldDB" id="A0AAW9SP37"/>
<dbReference type="SUPFAM" id="SSF53067">
    <property type="entry name" value="Actin-like ATPase domain"/>
    <property type="match status" value="1"/>
</dbReference>
<name>A0AAW9SP37_9RHOB</name>
<feature type="region of interest" description="Disordered" evidence="1">
    <location>
        <begin position="169"/>
        <end position="198"/>
    </location>
</feature>
<dbReference type="GO" id="GO:0061711">
    <property type="term" value="F:tRNA N(6)-L-threonylcarbamoyladenine synthase activity"/>
    <property type="evidence" value="ECO:0007669"/>
    <property type="project" value="UniProtKB-EC"/>
</dbReference>
<feature type="domain" description="Gcp-like" evidence="2">
    <location>
        <begin position="32"/>
        <end position="126"/>
    </location>
</feature>
<organism evidence="3 4">
    <name type="scientific">Ponticoccus litoralis</name>
    <dbReference type="NCBI Taxonomy" id="422297"/>
    <lineage>
        <taxon>Bacteria</taxon>
        <taxon>Pseudomonadati</taxon>
        <taxon>Pseudomonadota</taxon>
        <taxon>Alphaproteobacteria</taxon>
        <taxon>Rhodobacterales</taxon>
        <taxon>Roseobacteraceae</taxon>
        <taxon>Ponticoccus</taxon>
    </lineage>
</organism>
<reference evidence="3 4" key="1">
    <citation type="submission" date="2024-05" db="EMBL/GenBank/DDBJ databases">
        <title>Genome sequence of Ponticoccus litoralis KCCM 90028.</title>
        <authorList>
            <person name="Kim J.M."/>
            <person name="Lee J.K."/>
            <person name="Choi B.J."/>
            <person name="Bayburt H."/>
            <person name="Baek J.H."/>
            <person name="Jeon C.O."/>
        </authorList>
    </citation>
    <scope>NUCLEOTIDE SEQUENCE [LARGE SCALE GENOMIC DNA]</scope>
    <source>
        <strain evidence="3 4">KCCM 90028</strain>
    </source>
</reference>
<dbReference type="Pfam" id="PF00814">
    <property type="entry name" value="TsaD"/>
    <property type="match status" value="1"/>
</dbReference>
<dbReference type="RefSeq" id="WP_347165830.1">
    <property type="nucleotide sequence ID" value="NZ_JBDNCH010000002.1"/>
</dbReference>
<dbReference type="GO" id="GO:0002949">
    <property type="term" value="P:tRNA threonylcarbamoyladenosine modification"/>
    <property type="evidence" value="ECO:0007669"/>
    <property type="project" value="InterPro"/>
</dbReference>
<gene>
    <name evidence="3" type="primary">tsaB</name>
    <name evidence="3" type="ORF">ABFB10_06145</name>
</gene>
<evidence type="ECO:0000259" key="2">
    <source>
        <dbReference type="Pfam" id="PF00814"/>
    </source>
</evidence>
<dbReference type="Proteomes" id="UP001428774">
    <property type="component" value="Unassembled WGS sequence"/>
</dbReference>
<dbReference type="InterPro" id="IPR000905">
    <property type="entry name" value="Gcp-like_dom"/>
</dbReference>
<accession>A0AAW9SP37</accession>
<evidence type="ECO:0000313" key="4">
    <source>
        <dbReference type="Proteomes" id="UP001428774"/>
    </source>
</evidence>
<proteinExistence type="predicted"/>
<dbReference type="InterPro" id="IPR043129">
    <property type="entry name" value="ATPase_NBD"/>
</dbReference>
<dbReference type="EC" id="2.3.1.234" evidence="3"/>
<evidence type="ECO:0000313" key="3">
    <source>
        <dbReference type="EMBL" id="MEN9060675.1"/>
    </source>
</evidence>
<sequence length="198" mass="20013">MILAFDTSGPHCAAALLGGDHILAARVEAMKKGRAERLMPLLEELLAETGAAWADLTRIGVGIGPGNFTGIRLAVSAARGLALALKVPALGVSGFEIIRHGPVHGAGTGTGALLAVVPGPREQAYIEQPDGSIAFGPMVTDPAGAACPDDDWQANIATLARIAAAKTPGPRPAPLYVKPADAAPASDPPPVILDADDA</sequence>
<dbReference type="InterPro" id="IPR022496">
    <property type="entry name" value="T6A_TsaB"/>
</dbReference>
<dbReference type="Gene3D" id="3.30.420.40">
    <property type="match status" value="2"/>
</dbReference>
<protein>
    <submittedName>
        <fullName evidence="3">tRNA (Adenosine(37)-N6)-threonylcarbamoyltransferase complex dimerization subunit type 1 TsaB</fullName>
        <ecNumber evidence="3">2.3.1.234</ecNumber>
    </submittedName>
</protein>
<dbReference type="EMBL" id="JBDNCH010000002">
    <property type="protein sequence ID" value="MEN9060675.1"/>
    <property type="molecule type" value="Genomic_DNA"/>
</dbReference>
<dbReference type="NCBIfam" id="TIGR03725">
    <property type="entry name" value="T6A_YeaZ"/>
    <property type="match status" value="1"/>
</dbReference>
<keyword evidence="4" id="KW-1185">Reference proteome</keyword>
<keyword evidence="3" id="KW-0012">Acyltransferase</keyword>
<comment type="caution">
    <text evidence="3">The sequence shown here is derived from an EMBL/GenBank/DDBJ whole genome shotgun (WGS) entry which is preliminary data.</text>
</comment>
<keyword evidence="3" id="KW-0808">Transferase</keyword>